<organism evidence="1 2">
    <name type="scientific">Acanthoscelides obtectus</name>
    <name type="common">Bean weevil</name>
    <name type="synonym">Bruchus obtectus</name>
    <dbReference type="NCBI Taxonomy" id="200917"/>
    <lineage>
        <taxon>Eukaryota</taxon>
        <taxon>Metazoa</taxon>
        <taxon>Ecdysozoa</taxon>
        <taxon>Arthropoda</taxon>
        <taxon>Hexapoda</taxon>
        <taxon>Insecta</taxon>
        <taxon>Pterygota</taxon>
        <taxon>Neoptera</taxon>
        <taxon>Endopterygota</taxon>
        <taxon>Coleoptera</taxon>
        <taxon>Polyphaga</taxon>
        <taxon>Cucujiformia</taxon>
        <taxon>Chrysomeloidea</taxon>
        <taxon>Chrysomelidae</taxon>
        <taxon>Bruchinae</taxon>
        <taxon>Bruchini</taxon>
        <taxon>Acanthoscelides</taxon>
    </lineage>
</organism>
<evidence type="ECO:0000313" key="1">
    <source>
        <dbReference type="EMBL" id="CAH1960996.1"/>
    </source>
</evidence>
<dbReference type="EMBL" id="CAKOFQ010006691">
    <property type="protein sequence ID" value="CAH1960996.1"/>
    <property type="molecule type" value="Genomic_DNA"/>
</dbReference>
<sequence>MQIIRQNAPQSGSTDAKMLSAVTIRHFWVLGNAVSDRFNQFIGMSWSLMMSCTQENSKPNDG</sequence>
<protein>
    <submittedName>
        <fullName evidence="1">Uncharacterized protein</fullName>
    </submittedName>
</protein>
<gene>
    <name evidence="1" type="ORF">ACAOBT_LOCUS3920</name>
</gene>
<comment type="caution">
    <text evidence="1">The sequence shown here is derived from an EMBL/GenBank/DDBJ whole genome shotgun (WGS) entry which is preliminary data.</text>
</comment>
<proteinExistence type="predicted"/>
<dbReference type="AlphaFoldDB" id="A0A9P0JWZ3"/>
<dbReference type="Proteomes" id="UP001152888">
    <property type="component" value="Unassembled WGS sequence"/>
</dbReference>
<evidence type="ECO:0000313" key="2">
    <source>
        <dbReference type="Proteomes" id="UP001152888"/>
    </source>
</evidence>
<name>A0A9P0JWZ3_ACAOB</name>
<accession>A0A9P0JWZ3</accession>
<dbReference type="OrthoDB" id="10650689at2759"/>
<reference evidence="1" key="1">
    <citation type="submission" date="2022-03" db="EMBL/GenBank/DDBJ databases">
        <authorList>
            <person name="Sayadi A."/>
        </authorList>
    </citation>
    <scope>NUCLEOTIDE SEQUENCE</scope>
</reference>
<keyword evidence="2" id="KW-1185">Reference proteome</keyword>